<reference evidence="6 7" key="1">
    <citation type="submission" date="2024-02" db="EMBL/GenBank/DDBJ databases">
        <title>Adaptive strategies in a cosmopolitan and abundant soil bacterium.</title>
        <authorList>
            <person name="Carini P."/>
        </authorList>
    </citation>
    <scope>NUCLEOTIDE SEQUENCE [LARGE SCALE GENOMIC DNA]</scope>
    <source>
        <strain evidence="6 7">AZCC 1608</strain>
    </source>
</reference>
<keyword evidence="2 4" id="KW-0285">Flavoprotein</keyword>
<dbReference type="InterPro" id="IPR036188">
    <property type="entry name" value="FAD/NAD-bd_sf"/>
</dbReference>
<dbReference type="InterPro" id="IPR023753">
    <property type="entry name" value="FAD/NAD-binding_dom"/>
</dbReference>
<protein>
    <recommendedName>
        <fullName evidence="1 4">Thioredoxin reductase</fullName>
        <ecNumber evidence="4">1.8.1.9</ecNumber>
    </recommendedName>
</protein>
<dbReference type="Gene3D" id="3.50.50.60">
    <property type="entry name" value="FAD/NAD(P)-binding domain"/>
    <property type="match status" value="2"/>
</dbReference>
<evidence type="ECO:0000259" key="5">
    <source>
        <dbReference type="Pfam" id="PF07992"/>
    </source>
</evidence>
<dbReference type="EMBL" id="JAZHRV010000001">
    <property type="protein sequence ID" value="MEH2553475.1"/>
    <property type="molecule type" value="Genomic_DNA"/>
</dbReference>
<gene>
    <name evidence="6" type="ORF">V1286_001004</name>
</gene>
<evidence type="ECO:0000313" key="6">
    <source>
        <dbReference type="EMBL" id="MEH2553475.1"/>
    </source>
</evidence>
<dbReference type="Proteomes" id="UP001364224">
    <property type="component" value="Unassembled WGS sequence"/>
</dbReference>
<dbReference type="Pfam" id="PF07992">
    <property type="entry name" value="Pyr_redox_2"/>
    <property type="match status" value="1"/>
</dbReference>
<dbReference type="InterPro" id="IPR050097">
    <property type="entry name" value="Ferredoxin-NADP_redctase_2"/>
</dbReference>
<dbReference type="PRINTS" id="PR00469">
    <property type="entry name" value="PNDRDTASEII"/>
</dbReference>
<keyword evidence="4" id="KW-0274">FAD</keyword>
<dbReference type="PANTHER" id="PTHR48105">
    <property type="entry name" value="THIOREDOXIN REDUCTASE 1-RELATED-RELATED"/>
    <property type="match status" value="1"/>
</dbReference>
<accession>A0ABU8B4S0</accession>
<dbReference type="EC" id="1.8.1.9" evidence="4"/>
<organism evidence="6 7">
    <name type="scientific">Bradyrhizobium algeriense</name>
    <dbReference type="NCBI Taxonomy" id="634784"/>
    <lineage>
        <taxon>Bacteria</taxon>
        <taxon>Pseudomonadati</taxon>
        <taxon>Pseudomonadota</taxon>
        <taxon>Alphaproteobacteria</taxon>
        <taxon>Hyphomicrobiales</taxon>
        <taxon>Nitrobacteraceae</taxon>
        <taxon>Bradyrhizobium</taxon>
    </lineage>
</organism>
<dbReference type="GO" id="GO:0004791">
    <property type="term" value="F:thioredoxin-disulfide reductase (NADPH) activity"/>
    <property type="evidence" value="ECO:0007669"/>
    <property type="project" value="UniProtKB-EC"/>
</dbReference>
<keyword evidence="4" id="KW-0676">Redox-active center</keyword>
<dbReference type="InterPro" id="IPR005982">
    <property type="entry name" value="Thioredox_Rdtase"/>
</dbReference>
<comment type="catalytic activity">
    <reaction evidence="4">
        <text>[thioredoxin]-dithiol + NADP(+) = [thioredoxin]-disulfide + NADPH + H(+)</text>
        <dbReference type="Rhea" id="RHEA:20345"/>
        <dbReference type="Rhea" id="RHEA-COMP:10698"/>
        <dbReference type="Rhea" id="RHEA-COMP:10700"/>
        <dbReference type="ChEBI" id="CHEBI:15378"/>
        <dbReference type="ChEBI" id="CHEBI:29950"/>
        <dbReference type="ChEBI" id="CHEBI:50058"/>
        <dbReference type="ChEBI" id="CHEBI:57783"/>
        <dbReference type="ChEBI" id="CHEBI:58349"/>
        <dbReference type="EC" id="1.8.1.9"/>
    </reaction>
</comment>
<name>A0ABU8B4S0_9BRAD</name>
<dbReference type="NCBIfam" id="TIGR01292">
    <property type="entry name" value="TRX_reduct"/>
    <property type="match status" value="1"/>
</dbReference>
<proteinExistence type="inferred from homology"/>
<evidence type="ECO:0000313" key="7">
    <source>
        <dbReference type="Proteomes" id="UP001364224"/>
    </source>
</evidence>
<dbReference type="RefSeq" id="WP_334477953.1">
    <property type="nucleotide sequence ID" value="NZ_JAZHRV010000001.1"/>
</dbReference>
<evidence type="ECO:0000256" key="1">
    <source>
        <dbReference type="ARBA" id="ARBA00018719"/>
    </source>
</evidence>
<comment type="similarity">
    <text evidence="4">Belongs to the class-II pyridine nucleotide-disulfide oxidoreductase family.</text>
</comment>
<dbReference type="SUPFAM" id="SSF51905">
    <property type="entry name" value="FAD/NAD(P)-binding domain"/>
    <property type="match status" value="1"/>
</dbReference>
<comment type="subunit">
    <text evidence="4">Homodimer.</text>
</comment>
<sequence>MDDSAVERVLILGAGPAGYTAAVYATRANLSPLLLTGSQPGGQLTTTTEVENWPSEVSISGPELVERMYKQVEHLGARIVVDSVTSVDLTRRPFTCVGESGTNYRSDALIIATGARARLLGLPSESEFFGYGVSACATCDGFFYRGRRVVVIGGGSAAVEEALYLTKHASRVILVHRRGTLRAEKVLQARLFNHPQIEVIWNSVVEEVIGRKSPSAVTHVRLRNVDTQARQDIATDGVFVAIGHDPATDLFAGQLARDDHGYLITKPDSTATAIPGVFAAGDVKDRIFRQAVTAAGMGCMAAIEADRFLSVERASRDANSGSVGSQYCFV</sequence>
<feature type="domain" description="FAD/NAD(P)-binding" evidence="5">
    <location>
        <begin position="8"/>
        <end position="298"/>
    </location>
</feature>
<comment type="cofactor">
    <cofactor evidence="4">
        <name>FAD</name>
        <dbReference type="ChEBI" id="CHEBI:57692"/>
    </cofactor>
</comment>
<evidence type="ECO:0000256" key="4">
    <source>
        <dbReference type="RuleBase" id="RU003880"/>
    </source>
</evidence>
<dbReference type="PRINTS" id="PR00368">
    <property type="entry name" value="FADPNR"/>
</dbReference>
<evidence type="ECO:0000256" key="3">
    <source>
        <dbReference type="ARBA" id="ARBA00023002"/>
    </source>
</evidence>
<comment type="caution">
    <text evidence="6">The sequence shown here is derived from an EMBL/GenBank/DDBJ whole genome shotgun (WGS) entry which is preliminary data.</text>
</comment>
<keyword evidence="7" id="KW-1185">Reference proteome</keyword>
<keyword evidence="3 4" id="KW-0560">Oxidoreductase</keyword>
<evidence type="ECO:0000256" key="2">
    <source>
        <dbReference type="ARBA" id="ARBA00022630"/>
    </source>
</evidence>